<organism evidence="1 2">
    <name type="scientific">Pelobates cultripes</name>
    <name type="common">Western spadefoot toad</name>
    <dbReference type="NCBI Taxonomy" id="61616"/>
    <lineage>
        <taxon>Eukaryota</taxon>
        <taxon>Metazoa</taxon>
        <taxon>Chordata</taxon>
        <taxon>Craniata</taxon>
        <taxon>Vertebrata</taxon>
        <taxon>Euteleostomi</taxon>
        <taxon>Amphibia</taxon>
        <taxon>Batrachia</taxon>
        <taxon>Anura</taxon>
        <taxon>Pelobatoidea</taxon>
        <taxon>Pelobatidae</taxon>
        <taxon>Pelobates</taxon>
    </lineage>
</organism>
<feature type="non-terminal residue" evidence="1">
    <location>
        <position position="1"/>
    </location>
</feature>
<protein>
    <submittedName>
        <fullName evidence="1">Uncharacterized protein</fullName>
    </submittedName>
</protein>
<reference evidence="1" key="1">
    <citation type="submission" date="2022-03" db="EMBL/GenBank/DDBJ databases">
        <authorList>
            <person name="Alioto T."/>
            <person name="Alioto T."/>
            <person name="Gomez Garrido J."/>
        </authorList>
    </citation>
    <scope>NUCLEOTIDE SEQUENCE</scope>
</reference>
<evidence type="ECO:0000313" key="2">
    <source>
        <dbReference type="Proteomes" id="UP001295444"/>
    </source>
</evidence>
<dbReference type="AlphaFoldDB" id="A0AAD1SFG5"/>
<feature type="non-terminal residue" evidence="1">
    <location>
        <position position="99"/>
    </location>
</feature>
<accession>A0AAD1SFG5</accession>
<name>A0AAD1SFG5_PELCU</name>
<gene>
    <name evidence="1" type="ORF">PECUL_23A039545</name>
</gene>
<sequence length="99" mass="10697">SKNPAHLIPSMGIIQSSCMVKHRTFPDLKVDQMTEPLIGAEVSITTCGASEDPRLGRSCARSCAARNQSDGRLFTRRHSGAFLLAGAMDFCCRIGVRMG</sequence>
<keyword evidence="2" id="KW-1185">Reference proteome</keyword>
<dbReference type="EMBL" id="OW240917">
    <property type="protein sequence ID" value="CAH2299673.1"/>
    <property type="molecule type" value="Genomic_DNA"/>
</dbReference>
<evidence type="ECO:0000313" key="1">
    <source>
        <dbReference type="EMBL" id="CAH2299673.1"/>
    </source>
</evidence>
<dbReference type="Proteomes" id="UP001295444">
    <property type="component" value="Chromosome 06"/>
</dbReference>
<proteinExistence type="predicted"/>